<dbReference type="GO" id="GO:0000160">
    <property type="term" value="P:phosphorelay signal transduction system"/>
    <property type="evidence" value="ECO:0007669"/>
    <property type="project" value="InterPro"/>
</dbReference>
<evidence type="ECO:0000313" key="5">
    <source>
        <dbReference type="Proteomes" id="UP000231152"/>
    </source>
</evidence>
<dbReference type="CDD" id="cd17574">
    <property type="entry name" value="REC_OmpR"/>
    <property type="match status" value="1"/>
</dbReference>
<keyword evidence="1 2" id="KW-0597">Phosphoprotein</keyword>
<dbReference type="SUPFAM" id="SSF52172">
    <property type="entry name" value="CheY-like"/>
    <property type="match status" value="1"/>
</dbReference>
<organism evidence="4 5">
    <name type="scientific">Candidatus Uhrbacteria bacterium CG10_big_fil_rev_8_21_14_0_10_48_11</name>
    <dbReference type="NCBI Taxonomy" id="1975037"/>
    <lineage>
        <taxon>Bacteria</taxon>
        <taxon>Candidatus Uhriibacteriota</taxon>
    </lineage>
</organism>
<reference evidence="4 5" key="1">
    <citation type="submission" date="2017-09" db="EMBL/GenBank/DDBJ databases">
        <title>Depth-based differentiation of microbial function through sediment-hosted aquifers and enrichment of novel symbionts in the deep terrestrial subsurface.</title>
        <authorList>
            <person name="Probst A.J."/>
            <person name="Ladd B."/>
            <person name="Jarett J.K."/>
            <person name="Geller-Mcgrath D.E."/>
            <person name="Sieber C.M."/>
            <person name="Emerson J.B."/>
            <person name="Anantharaman K."/>
            <person name="Thomas B.C."/>
            <person name="Malmstrom R."/>
            <person name="Stieglmeier M."/>
            <person name="Klingl A."/>
            <person name="Woyke T."/>
            <person name="Ryan C.M."/>
            <person name="Banfield J.F."/>
        </authorList>
    </citation>
    <scope>NUCLEOTIDE SEQUENCE [LARGE SCALE GENOMIC DNA]</scope>
    <source>
        <strain evidence="4">CG10_big_fil_rev_8_21_14_0_10_48_11</strain>
    </source>
</reference>
<accession>A0A2M8LF25</accession>
<protein>
    <submittedName>
        <fullName evidence="4">Response regulator</fullName>
    </submittedName>
</protein>
<dbReference type="InterPro" id="IPR050595">
    <property type="entry name" value="Bact_response_regulator"/>
</dbReference>
<dbReference type="AlphaFoldDB" id="A0A2M8LF25"/>
<dbReference type="PANTHER" id="PTHR44591:SF3">
    <property type="entry name" value="RESPONSE REGULATORY DOMAIN-CONTAINING PROTEIN"/>
    <property type="match status" value="1"/>
</dbReference>
<dbReference type="Proteomes" id="UP000231152">
    <property type="component" value="Unassembled WGS sequence"/>
</dbReference>
<name>A0A2M8LF25_9BACT</name>
<gene>
    <name evidence="4" type="ORF">COV04_01760</name>
</gene>
<dbReference type="EMBL" id="PFET01000006">
    <property type="protein sequence ID" value="PJE76051.1"/>
    <property type="molecule type" value="Genomic_DNA"/>
</dbReference>
<dbReference type="Gene3D" id="3.40.50.2300">
    <property type="match status" value="1"/>
</dbReference>
<evidence type="ECO:0000256" key="2">
    <source>
        <dbReference type="PROSITE-ProRule" id="PRU00169"/>
    </source>
</evidence>
<evidence type="ECO:0000313" key="4">
    <source>
        <dbReference type="EMBL" id="PJE76051.1"/>
    </source>
</evidence>
<feature type="modified residue" description="4-aspartylphosphate" evidence="2">
    <location>
        <position position="56"/>
    </location>
</feature>
<evidence type="ECO:0000256" key="1">
    <source>
        <dbReference type="ARBA" id="ARBA00022553"/>
    </source>
</evidence>
<sequence length="127" mass="14154">MADKKTKVLIVEDDPMILDMYVHKFEQEGFTVVSHDRGDGAVELAEKEQPEIVLLDVIMPGLDGFSVLSMMRENENTKNLKVVMLTNLGQDEDKEKGVTLGALGYIVKSSKTPGEVVKEVRNYLAKN</sequence>
<dbReference type="SMART" id="SM00448">
    <property type="entry name" value="REC"/>
    <property type="match status" value="1"/>
</dbReference>
<dbReference type="InterPro" id="IPR001789">
    <property type="entry name" value="Sig_transdc_resp-reg_receiver"/>
</dbReference>
<dbReference type="PROSITE" id="PS50110">
    <property type="entry name" value="RESPONSE_REGULATORY"/>
    <property type="match status" value="1"/>
</dbReference>
<dbReference type="InterPro" id="IPR011006">
    <property type="entry name" value="CheY-like_superfamily"/>
</dbReference>
<proteinExistence type="predicted"/>
<evidence type="ECO:0000259" key="3">
    <source>
        <dbReference type="PROSITE" id="PS50110"/>
    </source>
</evidence>
<comment type="caution">
    <text evidence="4">The sequence shown here is derived from an EMBL/GenBank/DDBJ whole genome shotgun (WGS) entry which is preliminary data.</text>
</comment>
<dbReference type="PANTHER" id="PTHR44591">
    <property type="entry name" value="STRESS RESPONSE REGULATOR PROTEIN 1"/>
    <property type="match status" value="1"/>
</dbReference>
<dbReference type="Pfam" id="PF00072">
    <property type="entry name" value="Response_reg"/>
    <property type="match status" value="1"/>
</dbReference>
<feature type="domain" description="Response regulatory" evidence="3">
    <location>
        <begin position="7"/>
        <end position="123"/>
    </location>
</feature>